<sequence>MRRFKVFAALPLLCLLPACENSGSNYQPVIDGPVGPNYSNDLAYCQSLAAQQGTFSSNTGATAATGAVVAGGTTAVLNNKGTNVRDAALVGAVAGVAAGALQQQQNKESIVRNCMRGRGYRVVG</sequence>
<protein>
    <submittedName>
        <fullName evidence="2">Glycine zipper family protein</fullName>
    </submittedName>
</protein>
<keyword evidence="3" id="KW-1185">Reference proteome</keyword>
<evidence type="ECO:0000256" key="1">
    <source>
        <dbReference type="SAM" id="SignalP"/>
    </source>
</evidence>
<accession>A0ABT7F895</accession>
<dbReference type="RefSeq" id="WP_284483359.1">
    <property type="nucleotide sequence ID" value="NZ_JASNJD010000035.1"/>
</dbReference>
<dbReference type="EMBL" id="JASNJD010000035">
    <property type="protein sequence ID" value="MDK3020842.1"/>
    <property type="molecule type" value="Genomic_DNA"/>
</dbReference>
<evidence type="ECO:0000313" key="2">
    <source>
        <dbReference type="EMBL" id="MDK3020842.1"/>
    </source>
</evidence>
<keyword evidence="1" id="KW-0732">Signal</keyword>
<proteinExistence type="predicted"/>
<name>A0ABT7F895_9RHOB</name>
<comment type="caution">
    <text evidence="2">The sequence shown here is derived from an EMBL/GenBank/DDBJ whole genome shotgun (WGS) entry which is preliminary data.</text>
</comment>
<feature type="signal peptide" evidence="1">
    <location>
        <begin position="1"/>
        <end position="20"/>
    </location>
</feature>
<gene>
    <name evidence="2" type="ORF">QO033_24470</name>
</gene>
<evidence type="ECO:0000313" key="3">
    <source>
        <dbReference type="Proteomes" id="UP001243757"/>
    </source>
</evidence>
<reference evidence="2 3" key="1">
    <citation type="submission" date="2023-05" db="EMBL/GenBank/DDBJ databases">
        <title>Pseudodonghicola sp. nov.</title>
        <authorList>
            <person name="Huang J."/>
        </authorList>
    </citation>
    <scope>NUCLEOTIDE SEQUENCE [LARGE SCALE GENOMIC DNA]</scope>
    <source>
        <strain evidence="2 3">IC7</strain>
    </source>
</reference>
<feature type="chain" id="PRO_5046823257" evidence="1">
    <location>
        <begin position="21"/>
        <end position="124"/>
    </location>
</feature>
<dbReference type="Proteomes" id="UP001243757">
    <property type="component" value="Unassembled WGS sequence"/>
</dbReference>
<organism evidence="2 3">
    <name type="scientific">Pseudodonghicola flavimaris</name>
    <dbReference type="NCBI Taxonomy" id="3050036"/>
    <lineage>
        <taxon>Bacteria</taxon>
        <taxon>Pseudomonadati</taxon>
        <taxon>Pseudomonadota</taxon>
        <taxon>Alphaproteobacteria</taxon>
        <taxon>Rhodobacterales</taxon>
        <taxon>Paracoccaceae</taxon>
        <taxon>Pseudodonghicola</taxon>
    </lineage>
</organism>